<dbReference type="AlphaFoldDB" id="A0A0F3REP4"/>
<dbReference type="Proteomes" id="UP000033736">
    <property type="component" value="Unassembled WGS sequence"/>
</dbReference>
<evidence type="ECO:0000313" key="4">
    <source>
        <dbReference type="EMBL" id="KJW04602.1"/>
    </source>
</evidence>
<keyword evidence="2 3" id="KW-0802">TPR repeat</keyword>
<dbReference type="InterPro" id="IPR050498">
    <property type="entry name" value="Ycf3"/>
</dbReference>
<protein>
    <submittedName>
        <fullName evidence="4">Tetratricopeptide repeat family protein</fullName>
    </submittedName>
</protein>
<keyword evidence="1" id="KW-0677">Repeat</keyword>
<dbReference type="PANTHER" id="PTHR44858:SF1">
    <property type="entry name" value="UDP-N-ACETYLGLUCOSAMINE--PEPTIDE N-ACETYLGLUCOSAMINYLTRANSFERASE SPINDLY-RELATED"/>
    <property type="match status" value="1"/>
</dbReference>
<dbReference type="InterPro" id="IPR019734">
    <property type="entry name" value="TPR_rpt"/>
</dbReference>
<dbReference type="InterPro" id="IPR011990">
    <property type="entry name" value="TPR-like_helical_dom_sf"/>
</dbReference>
<name>A0A0F3REP4_9RICK</name>
<dbReference type="SUPFAM" id="SSF48452">
    <property type="entry name" value="TPR-like"/>
    <property type="match status" value="1"/>
</dbReference>
<dbReference type="Pfam" id="PF00515">
    <property type="entry name" value="TPR_1"/>
    <property type="match status" value="1"/>
</dbReference>
<dbReference type="SMART" id="SM00028">
    <property type="entry name" value="TPR"/>
    <property type="match status" value="1"/>
</dbReference>
<evidence type="ECO:0000256" key="2">
    <source>
        <dbReference type="ARBA" id="ARBA00022803"/>
    </source>
</evidence>
<comment type="caution">
    <text evidence="4">The sequence shown here is derived from an EMBL/GenBank/DDBJ whole genome shotgun (WGS) entry which is preliminary data.</text>
</comment>
<keyword evidence="5" id="KW-1185">Reference proteome</keyword>
<evidence type="ECO:0000256" key="3">
    <source>
        <dbReference type="PROSITE-ProRule" id="PRU00339"/>
    </source>
</evidence>
<accession>A0A0F3REP4</accession>
<feature type="repeat" description="TPR" evidence="3">
    <location>
        <begin position="13"/>
        <end position="46"/>
    </location>
</feature>
<dbReference type="PANTHER" id="PTHR44858">
    <property type="entry name" value="TETRATRICOPEPTIDE REPEAT PROTEIN 6"/>
    <property type="match status" value="1"/>
</dbReference>
<gene>
    <name evidence="4" type="ORF">RAT170B_0917</name>
</gene>
<dbReference type="Gene3D" id="1.25.40.10">
    <property type="entry name" value="Tetratricopeptide repeat domain"/>
    <property type="match status" value="1"/>
</dbReference>
<evidence type="ECO:0000313" key="5">
    <source>
        <dbReference type="Proteomes" id="UP000033736"/>
    </source>
</evidence>
<evidence type="ECO:0000256" key="1">
    <source>
        <dbReference type="ARBA" id="ARBA00022737"/>
    </source>
</evidence>
<proteinExistence type="predicted"/>
<dbReference type="EMBL" id="LAOQ01000003">
    <property type="protein sequence ID" value="KJW04602.1"/>
    <property type="molecule type" value="Genomic_DNA"/>
</dbReference>
<organism evidence="4 5">
    <name type="scientific">Rickettsia argasii T170-B</name>
    <dbReference type="NCBI Taxonomy" id="1268837"/>
    <lineage>
        <taxon>Bacteria</taxon>
        <taxon>Pseudomonadati</taxon>
        <taxon>Pseudomonadota</taxon>
        <taxon>Alphaproteobacteria</taxon>
        <taxon>Rickettsiales</taxon>
        <taxon>Rickettsiaceae</taxon>
        <taxon>Rickettsieae</taxon>
        <taxon>Rickettsia</taxon>
        <taxon>spotted fever group</taxon>
    </lineage>
</organism>
<dbReference type="Pfam" id="PF13181">
    <property type="entry name" value="TPR_8"/>
    <property type="match status" value="1"/>
</dbReference>
<sequence>MYNKTIQFNPDDFRAYVNKGIVLGILKKYNLALKAFDAALKLNINDYKAHLNKGLTLEKLGKYDLSLE</sequence>
<dbReference type="PATRIC" id="fig|1268837.3.peg.1104"/>
<dbReference type="PROSITE" id="PS50005">
    <property type="entry name" value="TPR"/>
    <property type="match status" value="1"/>
</dbReference>
<reference evidence="4 5" key="1">
    <citation type="submission" date="2015-01" db="EMBL/GenBank/DDBJ databases">
        <title>Genome Sequencing of Rickettsiales /home/snadendla/prok_pipe/test/illegal_ec_num.txt.</title>
        <authorList>
            <person name="Daugherty S.C."/>
            <person name="Su Q."/>
            <person name="Abolude K."/>
            <person name="Beier-Sexton M."/>
            <person name="Carlyon J.A."/>
            <person name="Carter R."/>
            <person name="Day N.P."/>
            <person name="Dumler S.J."/>
            <person name="Dyachenko V."/>
            <person name="Godinez A."/>
            <person name="Kurtti T.J."/>
            <person name="Lichay M."/>
            <person name="Mullins K.E."/>
            <person name="Ott S."/>
            <person name="Pappas-Brown V."/>
            <person name="Paris D.H."/>
            <person name="Patel P."/>
            <person name="Richards A.L."/>
            <person name="Sadzewicz L."/>
            <person name="Sears K."/>
            <person name="Seidman D."/>
            <person name="Sengamalay N."/>
            <person name="Stenos J."/>
            <person name="Tallon L.J."/>
            <person name="Vincent G."/>
            <person name="Fraser C.M."/>
            <person name="Munderloh U."/>
            <person name="Dunning-Hotopp J.C."/>
        </authorList>
    </citation>
    <scope>NUCLEOTIDE SEQUENCE [LARGE SCALE GENOMIC DNA]</scope>
    <source>
        <strain evidence="4 5">T170-B</strain>
    </source>
</reference>